<sequence>MNVSTPKDMQAVSMLLKSTLLKGGFRLTKLYGNRKSALTGIPIEDLSSVTVNLDRQQTEAQKSLGVDWDEQSDSIRFKVSEWQGEATRRNILSYVASLSDPLGLIATVLLTTKRLLQELCRRRTDWDEELASEKIVAWEEWLHGLTGLKELRILGCIKPQTSEGP</sequence>
<reference evidence="1 2" key="1">
    <citation type="journal article" date="2019" name="Gigascience">
        <title>Whole-genome sequence of the oriental lung fluke Paragonimus westermani.</title>
        <authorList>
            <person name="Oey H."/>
            <person name="Zakrzewski M."/>
            <person name="Narain K."/>
            <person name="Devi K.R."/>
            <person name="Agatsuma T."/>
            <person name="Nawaratna S."/>
            <person name="Gobert G.N."/>
            <person name="Jones M.K."/>
            <person name="Ragan M.A."/>
            <person name="McManus D.P."/>
            <person name="Krause L."/>
        </authorList>
    </citation>
    <scope>NUCLEOTIDE SEQUENCE [LARGE SCALE GENOMIC DNA]</scope>
    <source>
        <strain evidence="1 2">IND2009</strain>
    </source>
</reference>
<proteinExistence type="predicted"/>
<gene>
    <name evidence="1" type="ORF">DEA37_0014537</name>
</gene>
<evidence type="ECO:0000313" key="1">
    <source>
        <dbReference type="EMBL" id="KAA3672243.1"/>
    </source>
</evidence>
<dbReference type="PANTHER" id="PTHR47331">
    <property type="entry name" value="PHD-TYPE DOMAIN-CONTAINING PROTEIN"/>
    <property type="match status" value="1"/>
</dbReference>
<protein>
    <submittedName>
        <fullName evidence="1">Uncharacterized protein</fullName>
    </submittedName>
</protein>
<comment type="caution">
    <text evidence="1">The sequence shown here is derived from an EMBL/GenBank/DDBJ whole genome shotgun (WGS) entry which is preliminary data.</text>
</comment>
<keyword evidence="2" id="KW-1185">Reference proteome</keyword>
<dbReference type="EMBL" id="QNGE01005156">
    <property type="protein sequence ID" value="KAA3672243.1"/>
    <property type="molecule type" value="Genomic_DNA"/>
</dbReference>
<organism evidence="1 2">
    <name type="scientific">Paragonimus westermani</name>
    <dbReference type="NCBI Taxonomy" id="34504"/>
    <lineage>
        <taxon>Eukaryota</taxon>
        <taxon>Metazoa</taxon>
        <taxon>Spiralia</taxon>
        <taxon>Lophotrochozoa</taxon>
        <taxon>Platyhelminthes</taxon>
        <taxon>Trematoda</taxon>
        <taxon>Digenea</taxon>
        <taxon>Plagiorchiida</taxon>
        <taxon>Troglotremata</taxon>
        <taxon>Troglotrematidae</taxon>
        <taxon>Paragonimus</taxon>
    </lineage>
</organism>
<dbReference type="AlphaFoldDB" id="A0A5J4N9U2"/>
<dbReference type="Proteomes" id="UP000324629">
    <property type="component" value="Unassembled WGS sequence"/>
</dbReference>
<dbReference type="Pfam" id="PF05380">
    <property type="entry name" value="Peptidase_A17"/>
    <property type="match status" value="1"/>
</dbReference>
<dbReference type="InterPro" id="IPR008042">
    <property type="entry name" value="Retrotrans_Pao"/>
</dbReference>
<name>A0A5J4N9U2_9TREM</name>
<accession>A0A5J4N9U2</accession>
<evidence type="ECO:0000313" key="2">
    <source>
        <dbReference type="Proteomes" id="UP000324629"/>
    </source>
</evidence>